<keyword evidence="2" id="KW-0235">DNA replication</keyword>
<dbReference type="EMBL" id="JBHSDI010000035">
    <property type="protein sequence ID" value="MFC4260030.1"/>
    <property type="molecule type" value="Genomic_DNA"/>
</dbReference>
<proteinExistence type="inferred from homology"/>
<accession>A0ABV8QI19</accession>
<protein>
    <submittedName>
        <fullName evidence="3">Protein rep</fullName>
    </submittedName>
</protein>
<evidence type="ECO:0000256" key="2">
    <source>
        <dbReference type="ARBA" id="ARBA00022705"/>
    </source>
</evidence>
<name>A0ABV8QI19_9GAMM</name>
<evidence type="ECO:0000256" key="1">
    <source>
        <dbReference type="ARBA" id="ARBA00008909"/>
    </source>
</evidence>
<reference evidence="4" key="1">
    <citation type="journal article" date="2019" name="Int. J. Syst. Evol. Microbiol.">
        <title>The Global Catalogue of Microorganisms (GCM) 10K type strain sequencing project: providing services to taxonomists for standard genome sequencing and annotation.</title>
        <authorList>
            <consortium name="The Broad Institute Genomics Platform"/>
            <consortium name="The Broad Institute Genome Sequencing Center for Infectious Disease"/>
            <person name="Wu L."/>
            <person name="Ma J."/>
        </authorList>
    </citation>
    <scope>NUCLEOTIDE SEQUENCE [LARGE SCALE GENOMIC DNA]</scope>
    <source>
        <strain evidence="4">CECT 7297</strain>
    </source>
</reference>
<sequence length="302" mass="35005">MNNHATNDASLDYLKQLKTSAEGIVQHCLSTTETLPDAVRIRECASRLRTYPGDAYGTIVNTWYCKHRQCPICQWRKSLRYRSKFHRLLDQKPEVLEGKWVYLTLTVRNCHVDDLRATLKQMNDAFRRMGNRDFWNRNVLGAVRFTEIKDGGRDPTTAHPHFHCLLLVRPSMFGGVNYVPEQQWSSQWQQALQVAYAPHVKAQRFLGQGGVLKEDILKAVSYSMKPRLHTPGRNWFFTLNEQTKWMRQVESFGLLRELFSDLTLPDKGDAPGYHRNTECVFQAKVATDSRRSLPPIPRESCH</sequence>
<dbReference type="Proteomes" id="UP001595798">
    <property type="component" value="Unassembled WGS sequence"/>
</dbReference>
<evidence type="ECO:0000313" key="4">
    <source>
        <dbReference type="Proteomes" id="UP001595798"/>
    </source>
</evidence>
<comment type="caution">
    <text evidence="3">The sequence shown here is derived from an EMBL/GenBank/DDBJ whole genome shotgun (WGS) entry which is preliminary data.</text>
</comment>
<comment type="similarity">
    <text evidence="1">Belongs to the Gram-positive plasmids replication protein type 1 family.</text>
</comment>
<keyword evidence="4" id="KW-1185">Reference proteome</keyword>
<gene>
    <name evidence="3" type="ORF">ACFOZ5_13440</name>
</gene>
<dbReference type="InterPro" id="IPR000989">
    <property type="entry name" value="Rep"/>
</dbReference>
<organism evidence="3 4">
    <name type="scientific">Marinobacter lacisalsi</name>
    <dbReference type="NCBI Taxonomy" id="475979"/>
    <lineage>
        <taxon>Bacteria</taxon>
        <taxon>Pseudomonadati</taxon>
        <taxon>Pseudomonadota</taxon>
        <taxon>Gammaproteobacteria</taxon>
        <taxon>Pseudomonadales</taxon>
        <taxon>Marinobacteraceae</taxon>
        <taxon>Marinobacter</taxon>
    </lineage>
</organism>
<dbReference type="RefSeq" id="WP_379888149.1">
    <property type="nucleotide sequence ID" value="NZ_JBHSDI010000035.1"/>
</dbReference>
<dbReference type="Pfam" id="PF01446">
    <property type="entry name" value="Rep_1"/>
    <property type="match status" value="1"/>
</dbReference>
<evidence type="ECO:0000313" key="3">
    <source>
        <dbReference type="EMBL" id="MFC4260030.1"/>
    </source>
</evidence>